<dbReference type="AlphaFoldDB" id="A0A151WWL9"/>
<dbReference type="PANTHER" id="PTHR15825">
    <property type="entry name" value="UBIQUITIN-FOLD MODIFIER 1"/>
    <property type="match status" value="1"/>
</dbReference>
<evidence type="ECO:0000256" key="1">
    <source>
        <dbReference type="ARBA" id="ARBA00010230"/>
    </source>
</evidence>
<evidence type="ECO:0000313" key="6">
    <source>
        <dbReference type="Proteomes" id="UP000075809"/>
    </source>
</evidence>
<organism evidence="5 6">
    <name type="scientific">Mycetomoellerius zeteki</name>
    <dbReference type="NCBI Taxonomy" id="64791"/>
    <lineage>
        <taxon>Eukaryota</taxon>
        <taxon>Metazoa</taxon>
        <taxon>Ecdysozoa</taxon>
        <taxon>Arthropoda</taxon>
        <taxon>Hexapoda</taxon>
        <taxon>Insecta</taxon>
        <taxon>Pterygota</taxon>
        <taxon>Neoptera</taxon>
        <taxon>Endopterygota</taxon>
        <taxon>Hymenoptera</taxon>
        <taxon>Apocrita</taxon>
        <taxon>Aculeata</taxon>
        <taxon>Formicoidea</taxon>
        <taxon>Formicidae</taxon>
        <taxon>Myrmicinae</taxon>
        <taxon>Mycetomoellerius</taxon>
    </lineage>
</organism>
<dbReference type="InterPro" id="IPR029071">
    <property type="entry name" value="Ubiquitin-like_domsf"/>
</dbReference>
<proteinExistence type="inferred from homology"/>
<protein>
    <recommendedName>
        <fullName evidence="2">Ubiquitin-fold modifier 1</fullName>
    </recommendedName>
</protein>
<comment type="similarity">
    <text evidence="1">Belongs to the UFM1 family.</text>
</comment>
<dbReference type="FunFam" id="3.10.20.90:FF:000044">
    <property type="entry name" value="Ubiquitin-fold modifier 1"/>
    <property type="match status" value="1"/>
</dbReference>
<dbReference type="SUPFAM" id="SSF54236">
    <property type="entry name" value="Ubiquitin-like"/>
    <property type="match status" value="1"/>
</dbReference>
<dbReference type="GO" id="GO:0005737">
    <property type="term" value="C:cytoplasm"/>
    <property type="evidence" value="ECO:0007669"/>
    <property type="project" value="TreeGrafter"/>
</dbReference>
<dbReference type="GO" id="GO:1990592">
    <property type="term" value="P:protein K69-linked ufmylation"/>
    <property type="evidence" value="ECO:0007669"/>
    <property type="project" value="TreeGrafter"/>
</dbReference>
<evidence type="ECO:0000256" key="3">
    <source>
        <dbReference type="ARBA" id="ARBA00022499"/>
    </source>
</evidence>
<dbReference type="InterPro" id="IPR005375">
    <property type="entry name" value="UFM1"/>
</dbReference>
<gene>
    <name evidence="5" type="ORF">ALC60_08552</name>
</gene>
<evidence type="ECO:0000313" key="5">
    <source>
        <dbReference type="EMBL" id="KYQ52339.1"/>
    </source>
</evidence>
<dbReference type="STRING" id="64791.A0A151WWL9"/>
<accession>A0A151WWL9</accession>
<keyword evidence="6" id="KW-1185">Reference proteome</keyword>
<sequence length="392" mass="44605">MQVAGSEIFKTIDAFLALLQSPAINEQMTVENATQAFNCARFIEITIAQVQAENKTLPFEKCLRRKLERKLFLHNQDIACSDLEKACDKLLEHYLKDNRISTEIVDEYLKLYTQHFGQERLNAFLNQVISSSIATNMIIDSLGELGIPLSGMEDEALIMSWQMAIANGDQDEVVKCINKMLIDGHVSRLVHLTVESDDNTIKELVVQTFTSKLTDYDPEICVALADTKKKSLLRLLQDSTRFCTDFVDAIFYFGRNMYLIDGKWCSDFKFEYKHLCQIVKILLNGPRVIRKQVYNRISTVKTQPDICSFGSVSYNKKCMYYFINCRLSVPENTPFTAVLKFAAEEFRVPPATSAIITDDGIGINPQQTAGNVFLKHGAELRLIPRDRVGYTR</sequence>
<keyword evidence="4" id="KW-0833">Ubl conjugation pathway</keyword>
<dbReference type="PANTHER" id="PTHR15825:SF0">
    <property type="entry name" value="UBIQUITIN-FOLD MODIFIER 1"/>
    <property type="match status" value="1"/>
</dbReference>
<keyword evidence="3" id="KW-1017">Isopeptide bond</keyword>
<dbReference type="CDD" id="cd01766">
    <property type="entry name" value="Ubl_UFM1"/>
    <property type="match status" value="1"/>
</dbReference>
<evidence type="ECO:0000256" key="4">
    <source>
        <dbReference type="ARBA" id="ARBA00022786"/>
    </source>
</evidence>
<reference evidence="5 6" key="1">
    <citation type="submission" date="2015-09" db="EMBL/GenBank/DDBJ databases">
        <title>Trachymyrmex zeteki WGS genome.</title>
        <authorList>
            <person name="Nygaard S."/>
            <person name="Hu H."/>
            <person name="Boomsma J."/>
            <person name="Zhang G."/>
        </authorList>
    </citation>
    <scope>NUCLEOTIDE SEQUENCE [LARGE SCALE GENOMIC DNA]</scope>
    <source>
        <strain evidence="5">Tzet28-1</strain>
        <tissue evidence="5">Whole body</tissue>
    </source>
</reference>
<evidence type="ECO:0000256" key="2">
    <source>
        <dbReference type="ARBA" id="ARBA00015319"/>
    </source>
</evidence>
<dbReference type="Pfam" id="PF03671">
    <property type="entry name" value="Ufm1"/>
    <property type="match status" value="1"/>
</dbReference>
<name>A0A151WWL9_9HYME</name>
<dbReference type="Proteomes" id="UP000075809">
    <property type="component" value="Unassembled WGS sequence"/>
</dbReference>
<dbReference type="Gene3D" id="3.10.20.90">
    <property type="entry name" value="Phosphatidylinositol 3-kinase Catalytic Subunit, Chain A, domain 1"/>
    <property type="match status" value="1"/>
</dbReference>
<dbReference type="EMBL" id="KQ982685">
    <property type="protein sequence ID" value="KYQ52339.1"/>
    <property type="molecule type" value="Genomic_DNA"/>
</dbReference>
<dbReference type="GO" id="GO:0005634">
    <property type="term" value="C:nucleus"/>
    <property type="evidence" value="ECO:0007669"/>
    <property type="project" value="TreeGrafter"/>
</dbReference>